<dbReference type="PATRIC" id="fig|1217721.7.peg.324"/>
<keyword evidence="1" id="KW-1133">Transmembrane helix</keyword>
<keyword evidence="3" id="KW-1185">Reference proteome</keyword>
<dbReference type="KEGG" id="dja:HY57_01515"/>
<keyword evidence="1" id="KW-0812">Transmembrane</keyword>
<evidence type="ECO:0000256" key="1">
    <source>
        <dbReference type="SAM" id="Phobius"/>
    </source>
</evidence>
<evidence type="ECO:0000313" key="2">
    <source>
        <dbReference type="EMBL" id="AIF46036.1"/>
    </source>
</evidence>
<dbReference type="Proteomes" id="UP000027987">
    <property type="component" value="Chromosome"/>
</dbReference>
<proteinExistence type="predicted"/>
<keyword evidence="1" id="KW-0472">Membrane</keyword>
<protein>
    <recommendedName>
        <fullName evidence="4">DUF304 domain-containing protein</fullName>
    </recommendedName>
</protein>
<gene>
    <name evidence="2" type="ORF">HY57_01515</name>
</gene>
<dbReference type="AlphaFoldDB" id="A0A075JVA5"/>
<evidence type="ECO:0000313" key="3">
    <source>
        <dbReference type="Proteomes" id="UP000027987"/>
    </source>
</evidence>
<sequence>MKHSFPRWFPFLLLVVLVMAFGGFSQAVIALGPFSGAGAYAALTLLGAAVFAFLAWSFIYVWRYNVQVVSGGLSITGIFRTHTIPLSSIAQVITASAPRSGTDSWILGTNDECLAKIAGSLVGFDALLGELGQALKPYQALFYRRETWGPWEMQVAGDTKWVQSEAPPLVRRNSRRLTKILVVGFLLIVLAAGFAAWR</sequence>
<evidence type="ECO:0008006" key="4">
    <source>
        <dbReference type="Google" id="ProtNLM"/>
    </source>
</evidence>
<feature type="transmembrane region" description="Helical" evidence="1">
    <location>
        <begin position="40"/>
        <end position="62"/>
    </location>
</feature>
<name>A0A075JVA5_9GAMM</name>
<organism evidence="2 3">
    <name type="scientific">Dyella japonica A8</name>
    <dbReference type="NCBI Taxonomy" id="1217721"/>
    <lineage>
        <taxon>Bacteria</taxon>
        <taxon>Pseudomonadati</taxon>
        <taxon>Pseudomonadota</taxon>
        <taxon>Gammaproteobacteria</taxon>
        <taxon>Lysobacterales</taxon>
        <taxon>Rhodanobacteraceae</taxon>
        <taxon>Dyella</taxon>
    </lineage>
</organism>
<feature type="transmembrane region" description="Helical" evidence="1">
    <location>
        <begin position="180"/>
        <end position="197"/>
    </location>
</feature>
<dbReference type="HOGENOM" id="CLU_1376263_0_0_6"/>
<dbReference type="OrthoDB" id="9957539at2"/>
<dbReference type="STRING" id="1217721.HY57_01515"/>
<accession>A0A075JVA5</accession>
<dbReference type="EMBL" id="CP008884">
    <property type="protein sequence ID" value="AIF46036.1"/>
    <property type="molecule type" value="Genomic_DNA"/>
</dbReference>
<dbReference type="RefSeq" id="WP_026034066.1">
    <property type="nucleotide sequence ID" value="NZ_ALOY01000168.1"/>
</dbReference>
<reference evidence="2 3" key="1">
    <citation type="submission" date="2014-07" db="EMBL/GenBank/DDBJ databases">
        <title>Complete Genome Sequence of Dyella japonica Strain A8 Isolated from Malaysian Tropical Soil.</title>
        <authorList>
            <person name="Hui R.K.H."/>
            <person name="Chen J.-W."/>
            <person name="Chan K.-G."/>
            <person name="Leung F.C.C."/>
        </authorList>
    </citation>
    <scope>NUCLEOTIDE SEQUENCE [LARGE SCALE GENOMIC DNA]</scope>
    <source>
        <strain evidence="2 3">A8</strain>
    </source>
</reference>